<dbReference type="EMBL" id="KN819338">
    <property type="protein sequence ID" value="KIJ15141.1"/>
    <property type="molecule type" value="Genomic_DNA"/>
</dbReference>
<feature type="transmembrane region" description="Helical" evidence="7">
    <location>
        <begin position="156"/>
        <end position="178"/>
    </location>
</feature>
<accession>A0A0C9U7Q2</accession>
<dbReference type="PANTHER" id="PTHR14233:SF4">
    <property type="entry name" value="SOLUTE CARRIER FAMILY 35 MEMBER F2"/>
    <property type="match status" value="1"/>
</dbReference>
<feature type="transmembrane region" description="Helical" evidence="7">
    <location>
        <begin position="34"/>
        <end position="59"/>
    </location>
</feature>
<evidence type="ECO:0000313" key="9">
    <source>
        <dbReference type="Proteomes" id="UP000053647"/>
    </source>
</evidence>
<feature type="transmembrane region" description="Helical" evidence="7">
    <location>
        <begin position="71"/>
        <end position="90"/>
    </location>
</feature>
<keyword evidence="3" id="KW-0813">Transport</keyword>
<dbReference type="OrthoDB" id="429955at2759"/>
<dbReference type="AlphaFoldDB" id="A0A0C9U7Q2"/>
<feature type="transmembrane region" description="Helical" evidence="7">
    <location>
        <begin position="283"/>
        <end position="303"/>
    </location>
</feature>
<dbReference type="Proteomes" id="UP000053647">
    <property type="component" value="Unassembled WGS sequence"/>
</dbReference>
<evidence type="ECO:0008006" key="10">
    <source>
        <dbReference type="Google" id="ProtNLM"/>
    </source>
</evidence>
<evidence type="ECO:0000256" key="3">
    <source>
        <dbReference type="ARBA" id="ARBA00022448"/>
    </source>
</evidence>
<keyword evidence="9" id="KW-1185">Reference proteome</keyword>
<sequence length="358" mass="40201">MKQTRPRPPIVFDSPKAFVGSLYARFLSLWTRSFAYSLLGGQLLSLCITCSSVTTTELVDRNWILPSTQTFFTYLSLFAVYTPYTVYRYGLKGWSKVVLRDGWKYFLLACGDVEANFMSVKAYGYTDLLSCMLLDAWAIPVCLLTSWIYMRTKYHWTQIFGVLVSITGLGLLVASDFLTGKDGHAESRGKGDAFMVAAATVYGVVNSTEEFFVRRSPIYEVVGQVGMWGMLVSGMQASALEHELMTLAPWNGATIGLLVVYTISMFTLYSLAPLLYRTASSSYFNMSLLTSDFYGLLFGLFLFHYSPYWLYFPSFAVVISGLVIYFWHATPEEQGESNVRIPAYVTAQHGADRDVVEA</sequence>
<evidence type="ECO:0000313" key="8">
    <source>
        <dbReference type="EMBL" id="KIJ15141.1"/>
    </source>
</evidence>
<comment type="subcellular location">
    <subcellularLocation>
        <location evidence="1">Membrane</location>
        <topology evidence="1">Multi-pass membrane protein</topology>
    </subcellularLocation>
</comment>
<keyword evidence="5 7" id="KW-1133">Transmembrane helix</keyword>
<dbReference type="InterPro" id="IPR009262">
    <property type="entry name" value="SLC35_F1/F2/F6"/>
</dbReference>
<evidence type="ECO:0000256" key="2">
    <source>
        <dbReference type="ARBA" id="ARBA00007863"/>
    </source>
</evidence>
<reference evidence="9" key="2">
    <citation type="submission" date="2015-01" db="EMBL/GenBank/DDBJ databases">
        <title>Evolutionary Origins and Diversification of the Mycorrhizal Mutualists.</title>
        <authorList>
            <consortium name="DOE Joint Genome Institute"/>
            <consortium name="Mycorrhizal Genomics Consortium"/>
            <person name="Kohler A."/>
            <person name="Kuo A."/>
            <person name="Nagy L.G."/>
            <person name="Floudas D."/>
            <person name="Copeland A."/>
            <person name="Barry K.W."/>
            <person name="Cichocki N."/>
            <person name="Veneault-Fourrey C."/>
            <person name="LaButti K."/>
            <person name="Lindquist E.A."/>
            <person name="Lipzen A."/>
            <person name="Lundell T."/>
            <person name="Morin E."/>
            <person name="Murat C."/>
            <person name="Riley R."/>
            <person name="Ohm R."/>
            <person name="Sun H."/>
            <person name="Tunlid A."/>
            <person name="Henrissat B."/>
            <person name="Grigoriev I.V."/>
            <person name="Hibbett D.S."/>
            <person name="Martin F."/>
        </authorList>
    </citation>
    <scope>NUCLEOTIDE SEQUENCE [LARGE SCALE GENOMIC DNA]</scope>
    <source>
        <strain evidence="9">ATCC 200175</strain>
    </source>
</reference>
<dbReference type="HOGENOM" id="CLU_039639_3_1_1"/>
<keyword evidence="4 7" id="KW-0812">Transmembrane</keyword>
<evidence type="ECO:0000256" key="7">
    <source>
        <dbReference type="SAM" id="Phobius"/>
    </source>
</evidence>
<proteinExistence type="inferred from homology"/>
<evidence type="ECO:0000256" key="5">
    <source>
        <dbReference type="ARBA" id="ARBA00022989"/>
    </source>
</evidence>
<feature type="transmembrane region" description="Helical" evidence="7">
    <location>
        <begin position="128"/>
        <end position="150"/>
    </location>
</feature>
<evidence type="ECO:0000256" key="1">
    <source>
        <dbReference type="ARBA" id="ARBA00004141"/>
    </source>
</evidence>
<protein>
    <recommendedName>
        <fullName evidence="10">DUF914-domain-containing protein</fullName>
    </recommendedName>
</protein>
<dbReference type="InterPro" id="IPR052221">
    <property type="entry name" value="SLC35F_Transporter"/>
</dbReference>
<feature type="transmembrane region" description="Helical" evidence="7">
    <location>
        <begin position="221"/>
        <end position="240"/>
    </location>
</feature>
<evidence type="ECO:0000256" key="4">
    <source>
        <dbReference type="ARBA" id="ARBA00022692"/>
    </source>
</evidence>
<organism evidence="8 9">
    <name type="scientific">Paxillus involutus ATCC 200175</name>
    <dbReference type="NCBI Taxonomy" id="664439"/>
    <lineage>
        <taxon>Eukaryota</taxon>
        <taxon>Fungi</taxon>
        <taxon>Dikarya</taxon>
        <taxon>Basidiomycota</taxon>
        <taxon>Agaricomycotina</taxon>
        <taxon>Agaricomycetes</taxon>
        <taxon>Agaricomycetidae</taxon>
        <taxon>Boletales</taxon>
        <taxon>Paxilineae</taxon>
        <taxon>Paxillaceae</taxon>
        <taxon>Paxillus</taxon>
    </lineage>
</organism>
<dbReference type="GO" id="GO:0016020">
    <property type="term" value="C:membrane"/>
    <property type="evidence" value="ECO:0007669"/>
    <property type="project" value="UniProtKB-SubCell"/>
</dbReference>
<gene>
    <name evidence="8" type="ORF">PAXINDRAFT_77690</name>
</gene>
<dbReference type="GO" id="GO:0022857">
    <property type="term" value="F:transmembrane transporter activity"/>
    <property type="evidence" value="ECO:0007669"/>
    <property type="project" value="InterPro"/>
</dbReference>
<comment type="similarity">
    <text evidence="2">Belongs to the SLC35F solute transporter family.</text>
</comment>
<evidence type="ECO:0000256" key="6">
    <source>
        <dbReference type="ARBA" id="ARBA00023136"/>
    </source>
</evidence>
<feature type="transmembrane region" description="Helical" evidence="7">
    <location>
        <begin position="252"/>
        <end position="276"/>
    </location>
</feature>
<name>A0A0C9U7Q2_PAXIN</name>
<dbReference type="PANTHER" id="PTHR14233">
    <property type="entry name" value="DUF914-RELATED"/>
    <property type="match status" value="1"/>
</dbReference>
<reference evidence="8 9" key="1">
    <citation type="submission" date="2014-06" db="EMBL/GenBank/DDBJ databases">
        <authorList>
            <consortium name="DOE Joint Genome Institute"/>
            <person name="Kuo A."/>
            <person name="Kohler A."/>
            <person name="Nagy L.G."/>
            <person name="Floudas D."/>
            <person name="Copeland A."/>
            <person name="Barry K.W."/>
            <person name="Cichocki N."/>
            <person name="Veneault-Fourrey C."/>
            <person name="LaButti K."/>
            <person name="Lindquist E.A."/>
            <person name="Lipzen A."/>
            <person name="Lundell T."/>
            <person name="Morin E."/>
            <person name="Murat C."/>
            <person name="Sun H."/>
            <person name="Tunlid A."/>
            <person name="Henrissat B."/>
            <person name="Grigoriev I.V."/>
            <person name="Hibbett D.S."/>
            <person name="Martin F."/>
            <person name="Nordberg H.P."/>
            <person name="Cantor M.N."/>
            <person name="Hua S.X."/>
        </authorList>
    </citation>
    <scope>NUCLEOTIDE SEQUENCE [LARGE SCALE GENOMIC DNA]</scope>
    <source>
        <strain evidence="8 9">ATCC 200175</strain>
    </source>
</reference>
<feature type="transmembrane region" description="Helical" evidence="7">
    <location>
        <begin position="309"/>
        <end position="327"/>
    </location>
</feature>
<keyword evidence="6 7" id="KW-0472">Membrane</keyword>
<dbReference type="Pfam" id="PF06027">
    <property type="entry name" value="SLC35F"/>
    <property type="match status" value="1"/>
</dbReference>